<protein>
    <submittedName>
        <fullName evidence="2">Uncharacterized protein</fullName>
    </submittedName>
</protein>
<organism evidence="2 3">
    <name type="scientific">Populus alba x Populus x berolinensis</name>
    <dbReference type="NCBI Taxonomy" id="444605"/>
    <lineage>
        <taxon>Eukaryota</taxon>
        <taxon>Viridiplantae</taxon>
        <taxon>Streptophyta</taxon>
        <taxon>Embryophyta</taxon>
        <taxon>Tracheophyta</taxon>
        <taxon>Spermatophyta</taxon>
        <taxon>Magnoliopsida</taxon>
        <taxon>eudicotyledons</taxon>
        <taxon>Gunneridae</taxon>
        <taxon>Pentapetalae</taxon>
        <taxon>rosids</taxon>
        <taxon>fabids</taxon>
        <taxon>Malpighiales</taxon>
        <taxon>Salicaceae</taxon>
        <taxon>Saliceae</taxon>
        <taxon>Populus</taxon>
    </lineage>
</organism>
<name>A0AAD6LXI6_9ROSI</name>
<gene>
    <name evidence="2" type="ORF">NC653_031074</name>
</gene>
<feature type="region of interest" description="Disordered" evidence="1">
    <location>
        <begin position="1"/>
        <end position="21"/>
    </location>
</feature>
<dbReference type="EMBL" id="JAQIZT010000013">
    <property type="protein sequence ID" value="KAJ6975116.1"/>
    <property type="molecule type" value="Genomic_DNA"/>
</dbReference>
<evidence type="ECO:0000313" key="2">
    <source>
        <dbReference type="EMBL" id="KAJ6975116.1"/>
    </source>
</evidence>
<comment type="caution">
    <text evidence="2">The sequence shown here is derived from an EMBL/GenBank/DDBJ whole genome shotgun (WGS) entry which is preliminary data.</text>
</comment>
<reference evidence="2" key="1">
    <citation type="journal article" date="2023" name="Mol. Ecol. Resour.">
        <title>Chromosome-level genome assembly of a triploid poplar Populus alba 'Berolinensis'.</title>
        <authorList>
            <person name="Chen S."/>
            <person name="Yu Y."/>
            <person name="Wang X."/>
            <person name="Wang S."/>
            <person name="Zhang T."/>
            <person name="Zhou Y."/>
            <person name="He R."/>
            <person name="Meng N."/>
            <person name="Wang Y."/>
            <person name="Liu W."/>
            <person name="Liu Z."/>
            <person name="Liu J."/>
            <person name="Guo Q."/>
            <person name="Huang H."/>
            <person name="Sederoff R.R."/>
            <person name="Wang G."/>
            <person name="Qu G."/>
            <person name="Chen S."/>
        </authorList>
    </citation>
    <scope>NUCLEOTIDE SEQUENCE</scope>
    <source>
        <strain evidence="2">SC-2020</strain>
    </source>
</reference>
<proteinExistence type="predicted"/>
<evidence type="ECO:0000256" key="1">
    <source>
        <dbReference type="SAM" id="MobiDB-lite"/>
    </source>
</evidence>
<keyword evidence="3" id="KW-1185">Reference proteome</keyword>
<dbReference type="AlphaFoldDB" id="A0AAD6LXI6"/>
<dbReference type="Proteomes" id="UP001164929">
    <property type="component" value="Chromosome 13"/>
</dbReference>
<sequence length="77" mass="8735">MSASSQIHQSMIGNTSKNSHRSCGIVSWHLEDEFEGLEAMITTHCLMKRFTLKLCHPYISFPVDPLQVFRDGLEIAI</sequence>
<accession>A0AAD6LXI6</accession>
<feature type="compositionally biased region" description="Polar residues" evidence="1">
    <location>
        <begin position="1"/>
        <end position="17"/>
    </location>
</feature>
<evidence type="ECO:0000313" key="3">
    <source>
        <dbReference type="Proteomes" id="UP001164929"/>
    </source>
</evidence>